<evidence type="ECO:0000313" key="2">
    <source>
        <dbReference type="Proteomes" id="UP000018720"/>
    </source>
</evidence>
<gene>
    <name evidence="1" type="ORF">LEP1GSC178_3810</name>
</gene>
<protein>
    <submittedName>
        <fullName evidence="1">Uncharacterized protein</fullName>
    </submittedName>
</protein>
<organism evidence="1 2">
    <name type="scientific">Leptospira licerasiae str. MMD4847</name>
    <dbReference type="NCBI Taxonomy" id="1049971"/>
    <lineage>
        <taxon>Bacteria</taxon>
        <taxon>Pseudomonadati</taxon>
        <taxon>Spirochaetota</taxon>
        <taxon>Spirochaetia</taxon>
        <taxon>Leptospirales</taxon>
        <taxon>Leptospiraceae</taxon>
        <taxon>Leptospira</taxon>
    </lineage>
</organism>
<sequence>MHGLRAEDLGQDWPRAKDVVSCGDLGTGWMYSKQIPAKIL</sequence>
<evidence type="ECO:0000313" key="1">
    <source>
        <dbReference type="EMBL" id="EJZ41615.1"/>
    </source>
</evidence>
<dbReference type="EMBL" id="AHOM02000009">
    <property type="protein sequence ID" value="EJZ41615.1"/>
    <property type="molecule type" value="Genomic_DNA"/>
</dbReference>
<comment type="caution">
    <text evidence="1">The sequence shown here is derived from an EMBL/GenBank/DDBJ whole genome shotgun (WGS) entry which is preliminary data.</text>
</comment>
<dbReference type="Proteomes" id="UP000018720">
    <property type="component" value="Unassembled WGS sequence"/>
</dbReference>
<accession>A0ABN0H7P7</accession>
<keyword evidence="2" id="KW-1185">Reference proteome</keyword>
<proteinExistence type="predicted"/>
<name>A0ABN0H7P7_9LEPT</name>
<reference evidence="1 2" key="1">
    <citation type="submission" date="2012-08" db="EMBL/GenBank/DDBJ databases">
        <authorList>
            <person name="Harkins D.M."/>
            <person name="Durkin A.S."/>
            <person name="Selengut J.D."/>
            <person name="Sanka R."/>
            <person name="DePew J."/>
            <person name="Purushe J."/>
            <person name="Matthias M.A."/>
            <person name="Vinetz J.M."/>
            <person name="Sutton G.G."/>
            <person name="Nelson W.C."/>
            <person name="Fouts D.E."/>
        </authorList>
    </citation>
    <scope>NUCLEOTIDE SEQUENCE [LARGE SCALE GENOMIC DNA]</scope>
    <source>
        <strain evidence="1 2">MMD4847</strain>
    </source>
</reference>